<proteinExistence type="predicted"/>
<accession>A0A6G5A5Y3</accession>
<sequence>MTVESSWERGEFSIGAMRRRESVSFSFVNTTDPIWTYKTTNDGEVICEVDEMESITQVDFLFRKLFLMRRRRFEVPLRGQFYHFQPDRMTITSRDMTPMCTEILLYMARDRSCAVFKIKSLIQRGDVRFDLRVRNSSIHAKPHGGCNNFFYHHVKKRPVFPLYKPTCQRVLRPPK</sequence>
<dbReference type="AlphaFoldDB" id="A0A6G5A5Y3"/>
<dbReference type="VEuPathDB" id="VectorBase:LOC119165549"/>
<evidence type="ECO:0000313" key="1">
    <source>
        <dbReference type="EMBL" id="NIE46008.1"/>
    </source>
</evidence>
<dbReference type="EMBL" id="GIKN01003735">
    <property type="protein sequence ID" value="NIE46008.1"/>
    <property type="molecule type" value="Transcribed_RNA"/>
</dbReference>
<organism evidence="1">
    <name type="scientific">Rhipicephalus microplus</name>
    <name type="common">Cattle tick</name>
    <name type="synonym">Boophilus microplus</name>
    <dbReference type="NCBI Taxonomy" id="6941"/>
    <lineage>
        <taxon>Eukaryota</taxon>
        <taxon>Metazoa</taxon>
        <taxon>Ecdysozoa</taxon>
        <taxon>Arthropoda</taxon>
        <taxon>Chelicerata</taxon>
        <taxon>Arachnida</taxon>
        <taxon>Acari</taxon>
        <taxon>Parasitiformes</taxon>
        <taxon>Ixodida</taxon>
        <taxon>Ixodoidea</taxon>
        <taxon>Ixodidae</taxon>
        <taxon>Rhipicephalinae</taxon>
        <taxon>Rhipicephalus</taxon>
        <taxon>Boophilus</taxon>
    </lineage>
</organism>
<name>A0A6G5A5Y3_RHIMP</name>
<protein>
    <submittedName>
        <fullName evidence="1">Putative lipocalin lipocalin</fullName>
    </submittedName>
</protein>
<reference evidence="1" key="1">
    <citation type="submission" date="2020-03" db="EMBL/GenBank/DDBJ databases">
        <title>A transcriptome and proteome of the tick Rhipicephalus microplus shaped by the genetic composition of its hosts and developmental stage.</title>
        <authorList>
            <person name="Garcia G.R."/>
            <person name="Ribeiro J.M.C."/>
            <person name="Maruyama S.R."/>
            <person name="Gardinasse L.G."/>
            <person name="Nelson K."/>
            <person name="Ferreira B.R."/>
            <person name="Andrade T.G."/>
            <person name="Santos I.K.F.M."/>
        </authorList>
    </citation>
    <scope>NUCLEOTIDE SEQUENCE</scope>
    <source>
        <strain evidence="1">NSGR</strain>
        <tissue evidence="1">Salivary glands</tissue>
    </source>
</reference>